<dbReference type="AlphaFoldDB" id="A0AAN6Q3V3"/>
<name>A0AAN6Q3V3_9PEZI</name>
<reference evidence="2" key="1">
    <citation type="journal article" date="2023" name="Mol. Phylogenet. Evol.">
        <title>Genome-scale phylogeny and comparative genomics of the fungal order Sordariales.</title>
        <authorList>
            <person name="Hensen N."/>
            <person name="Bonometti L."/>
            <person name="Westerberg I."/>
            <person name="Brannstrom I.O."/>
            <person name="Guillou S."/>
            <person name="Cros-Aarteil S."/>
            <person name="Calhoun S."/>
            <person name="Haridas S."/>
            <person name="Kuo A."/>
            <person name="Mondo S."/>
            <person name="Pangilinan J."/>
            <person name="Riley R."/>
            <person name="LaButti K."/>
            <person name="Andreopoulos B."/>
            <person name="Lipzen A."/>
            <person name="Chen C."/>
            <person name="Yan M."/>
            <person name="Daum C."/>
            <person name="Ng V."/>
            <person name="Clum A."/>
            <person name="Steindorff A."/>
            <person name="Ohm R.A."/>
            <person name="Martin F."/>
            <person name="Silar P."/>
            <person name="Natvig D.O."/>
            <person name="Lalanne C."/>
            <person name="Gautier V."/>
            <person name="Ament-Velasquez S.L."/>
            <person name="Kruys A."/>
            <person name="Hutchinson M.I."/>
            <person name="Powell A.J."/>
            <person name="Barry K."/>
            <person name="Miller A.N."/>
            <person name="Grigoriev I.V."/>
            <person name="Debuchy R."/>
            <person name="Gladieux P."/>
            <person name="Hiltunen Thoren M."/>
            <person name="Johannesson H."/>
        </authorList>
    </citation>
    <scope>NUCLEOTIDE SEQUENCE</scope>
    <source>
        <strain evidence="2">CBS 757.83</strain>
    </source>
</reference>
<protein>
    <submittedName>
        <fullName evidence="2">Uncharacterized protein</fullName>
    </submittedName>
</protein>
<evidence type="ECO:0000313" key="2">
    <source>
        <dbReference type="EMBL" id="KAK4100486.1"/>
    </source>
</evidence>
<comment type="caution">
    <text evidence="2">The sequence shown here is derived from an EMBL/GenBank/DDBJ whole genome shotgun (WGS) entry which is preliminary data.</text>
</comment>
<evidence type="ECO:0000313" key="3">
    <source>
        <dbReference type="Proteomes" id="UP001305647"/>
    </source>
</evidence>
<dbReference type="EMBL" id="MU863640">
    <property type="protein sequence ID" value="KAK4100486.1"/>
    <property type="molecule type" value="Genomic_DNA"/>
</dbReference>
<evidence type="ECO:0000256" key="1">
    <source>
        <dbReference type="SAM" id="MobiDB-lite"/>
    </source>
</evidence>
<keyword evidence="3" id="KW-1185">Reference proteome</keyword>
<reference evidence="2" key="2">
    <citation type="submission" date="2023-05" db="EMBL/GenBank/DDBJ databases">
        <authorList>
            <consortium name="Lawrence Berkeley National Laboratory"/>
            <person name="Steindorff A."/>
            <person name="Hensen N."/>
            <person name="Bonometti L."/>
            <person name="Westerberg I."/>
            <person name="Brannstrom I.O."/>
            <person name="Guillou S."/>
            <person name="Cros-Aarteil S."/>
            <person name="Calhoun S."/>
            <person name="Haridas S."/>
            <person name="Kuo A."/>
            <person name="Mondo S."/>
            <person name="Pangilinan J."/>
            <person name="Riley R."/>
            <person name="Labutti K."/>
            <person name="Andreopoulos B."/>
            <person name="Lipzen A."/>
            <person name="Chen C."/>
            <person name="Yanf M."/>
            <person name="Daum C."/>
            <person name="Ng V."/>
            <person name="Clum A."/>
            <person name="Ohm R."/>
            <person name="Martin F."/>
            <person name="Silar P."/>
            <person name="Natvig D."/>
            <person name="Lalanne C."/>
            <person name="Gautier V."/>
            <person name="Ament-Velasquez S.L."/>
            <person name="Kruys A."/>
            <person name="Hutchinson M.I."/>
            <person name="Powell A.J."/>
            <person name="Barry K."/>
            <person name="Miller A.N."/>
            <person name="Grigoriev I.V."/>
            <person name="Debuchy R."/>
            <person name="Gladieux P."/>
            <person name="Thoren M.H."/>
            <person name="Johannesson H."/>
        </authorList>
    </citation>
    <scope>NUCLEOTIDE SEQUENCE</scope>
    <source>
        <strain evidence="2">CBS 757.83</strain>
    </source>
</reference>
<proteinExistence type="predicted"/>
<dbReference type="Proteomes" id="UP001305647">
    <property type="component" value="Unassembled WGS sequence"/>
</dbReference>
<sequence length="73" mass="7756">MTYVERLHSTFHRPPPNGLTVKHGGPLSGLWLGDLPVSDREVTSSTPSSVAPREVNPPEGFVAGYLSPTDGEG</sequence>
<feature type="region of interest" description="Disordered" evidence="1">
    <location>
        <begin position="39"/>
        <end position="73"/>
    </location>
</feature>
<organism evidence="2 3">
    <name type="scientific">Parathielavia hyrcaniae</name>
    <dbReference type="NCBI Taxonomy" id="113614"/>
    <lineage>
        <taxon>Eukaryota</taxon>
        <taxon>Fungi</taxon>
        <taxon>Dikarya</taxon>
        <taxon>Ascomycota</taxon>
        <taxon>Pezizomycotina</taxon>
        <taxon>Sordariomycetes</taxon>
        <taxon>Sordariomycetidae</taxon>
        <taxon>Sordariales</taxon>
        <taxon>Chaetomiaceae</taxon>
        <taxon>Parathielavia</taxon>
    </lineage>
</organism>
<gene>
    <name evidence="2" type="ORF">N658DRAFT_96534</name>
</gene>
<accession>A0AAN6Q3V3</accession>